<gene>
    <name evidence="1" type="ORF">J4035_09445</name>
</gene>
<evidence type="ECO:0000313" key="1">
    <source>
        <dbReference type="EMBL" id="MBO3084864.1"/>
    </source>
</evidence>
<comment type="caution">
    <text evidence="1">The sequence shown here is derived from an EMBL/GenBank/DDBJ whole genome shotgun (WGS) entry which is preliminary data.</text>
</comment>
<evidence type="ECO:0000313" key="2">
    <source>
        <dbReference type="Proteomes" id="UP000678317"/>
    </source>
</evidence>
<organism evidence="1 2">
    <name type="scientific">Cellulomonas fengjieae</name>
    <dbReference type="NCBI Taxonomy" id="2819978"/>
    <lineage>
        <taxon>Bacteria</taxon>
        <taxon>Bacillati</taxon>
        <taxon>Actinomycetota</taxon>
        <taxon>Actinomycetes</taxon>
        <taxon>Micrococcales</taxon>
        <taxon>Cellulomonadaceae</taxon>
        <taxon>Cellulomonas</taxon>
    </lineage>
</organism>
<name>A0ABS3SGJ6_9CELL</name>
<dbReference type="Proteomes" id="UP000678317">
    <property type="component" value="Unassembled WGS sequence"/>
</dbReference>
<reference evidence="1 2" key="1">
    <citation type="submission" date="2021-03" db="EMBL/GenBank/DDBJ databases">
        <title>novel species in genus Cellulomonas.</title>
        <authorList>
            <person name="Zhang G."/>
        </authorList>
    </citation>
    <scope>NUCLEOTIDE SEQUENCE [LARGE SCALE GENOMIC DNA]</scope>
    <source>
        <strain evidence="2">zg-ZUI188</strain>
    </source>
</reference>
<keyword evidence="2" id="KW-1185">Reference proteome</keyword>
<protein>
    <submittedName>
        <fullName evidence="1">Uncharacterized protein</fullName>
    </submittedName>
</protein>
<dbReference type="EMBL" id="JAGFBM010000003">
    <property type="protein sequence ID" value="MBO3084864.1"/>
    <property type="molecule type" value="Genomic_DNA"/>
</dbReference>
<accession>A0ABS3SGJ6</accession>
<dbReference type="RefSeq" id="WP_208214644.1">
    <property type="nucleotide sequence ID" value="NZ_CP074404.1"/>
</dbReference>
<proteinExistence type="predicted"/>
<sequence>MSVLSGNPPVLVGPVPLFAVQSMVLSDGYKIERVMGSRFLQALAPTAKTIQIEAVLIGQERLLIKKALETLALATRWTAAAAAPALALAGIPVVAGMTVSTDMQITDLKFTHSVSKREALDVSITLVHVPRSAIAELAGEALDLALAVATAALPSSPPPNPVTRAPGP</sequence>